<dbReference type="EMBL" id="BSFE01000001">
    <property type="protein sequence ID" value="GLK50770.1"/>
    <property type="molecule type" value="Genomic_DNA"/>
</dbReference>
<gene>
    <name evidence="1" type="ORF">GCM10017621_02780</name>
</gene>
<dbReference type="RefSeq" id="WP_271185168.1">
    <property type="nucleotide sequence ID" value="NZ_BSFE01000001.1"/>
</dbReference>
<evidence type="ECO:0008006" key="3">
    <source>
        <dbReference type="Google" id="ProtNLM"/>
    </source>
</evidence>
<sequence>MARGEIRPVTPDDIPAITRIVRDCGFPERSEAGWHWVLFENPDQDGIPSGWVCERGGAVVGLIGNFASRYRIGERTLRAAIGHTLVTDLSAGRQAGITLARHGLRQTGVDVYSTLNNNGLSARILPRIGAAPWLGEAGRVWLEWPTAPLRIALTRLQKALHRLPPDRERFSRVFALGLDTADRPAPRVTVEPLDRADDVDLARLTERLAASGEAVRVFDRERLDYRRRDPDRAGGFDYLLARIDGVPALLAGTLLTKPSADGLEHVEIVDWLGVDDEDGIAAQIAVLRHILACARRAGVAKVRLHFPRAVPGAVIRAGGWCLTRRLDYDPCHVQFRDDAMRQAWTPRPGDADYFFAYRTPPGLMR</sequence>
<protein>
    <recommendedName>
        <fullName evidence="3">N-acetyltransferase domain-containing protein</fullName>
    </recommendedName>
</protein>
<dbReference type="AlphaFoldDB" id="A0A9W6MLP9"/>
<evidence type="ECO:0000313" key="1">
    <source>
        <dbReference type="EMBL" id="GLK50770.1"/>
    </source>
</evidence>
<organism evidence="1 2">
    <name type="scientific">Maricaulis virginensis</name>
    <dbReference type="NCBI Taxonomy" id="144022"/>
    <lineage>
        <taxon>Bacteria</taxon>
        <taxon>Pseudomonadati</taxon>
        <taxon>Pseudomonadota</taxon>
        <taxon>Alphaproteobacteria</taxon>
        <taxon>Maricaulales</taxon>
        <taxon>Maricaulaceae</taxon>
        <taxon>Maricaulis</taxon>
    </lineage>
</organism>
<dbReference type="Proteomes" id="UP001143486">
    <property type="component" value="Unassembled WGS sequence"/>
</dbReference>
<name>A0A9W6MLP9_9PROT</name>
<comment type="caution">
    <text evidence="1">The sequence shown here is derived from an EMBL/GenBank/DDBJ whole genome shotgun (WGS) entry which is preliminary data.</text>
</comment>
<reference evidence="1" key="2">
    <citation type="submission" date="2023-01" db="EMBL/GenBank/DDBJ databases">
        <authorList>
            <person name="Sun Q."/>
            <person name="Evtushenko L."/>
        </authorList>
    </citation>
    <scope>NUCLEOTIDE SEQUENCE</scope>
    <source>
        <strain evidence="1">VKM B-1513</strain>
    </source>
</reference>
<evidence type="ECO:0000313" key="2">
    <source>
        <dbReference type="Proteomes" id="UP001143486"/>
    </source>
</evidence>
<keyword evidence="2" id="KW-1185">Reference proteome</keyword>
<dbReference type="Gene3D" id="3.40.630.30">
    <property type="match status" value="1"/>
</dbReference>
<proteinExistence type="predicted"/>
<dbReference type="SUPFAM" id="SSF55729">
    <property type="entry name" value="Acyl-CoA N-acyltransferases (Nat)"/>
    <property type="match status" value="1"/>
</dbReference>
<reference evidence="1" key="1">
    <citation type="journal article" date="2014" name="Int. J. Syst. Evol. Microbiol.">
        <title>Complete genome sequence of Corynebacterium casei LMG S-19264T (=DSM 44701T), isolated from a smear-ripened cheese.</title>
        <authorList>
            <consortium name="US DOE Joint Genome Institute (JGI-PGF)"/>
            <person name="Walter F."/>
            <person name="Albersmeier A."/>
            <person name="Kalinowski J."/>
            <person name="Ruckert C."/>
        </authorList>
    </citation>
    <scope>NUCLEOTIDE SEQUENCE</scope>
    <source>
        <strain evidence="1">VKM B-1513</strain>
    </source>
</reference>
<accession>A0A9W6MLP9</accession>
<dbReference type="InterPro" id="IPR016181">
    <property type="entry name" value="Acyl_CoA_acyltransferase"/>
</dbReference>